<keyword evidence="5" id="KW-1185">Reference proteome</keyword>
<comment type="similarity">
    <text evidence="1 2">Belongs to the small heat shock protein (HSP20) family.</text>
</comment>
<name>A0ABT8CAY4_9BACT</name>
<organism evidence="4 5">
    <name type="scientific">Cyclobacterium jeungdonense</name>
    <dbReference type="NCBI Taxonomy" id="708087"/>
    <lineage>
        <taxon>Bacteria</taxon>
        <taxon>Pseudomonadati</taxon>
        <taxon>Bacteroidota</taxon>
        <taxon>Cytophagia</taxon>
        <taxon>Cytophagales</taxon>
        <taxon>Cyclobacteriaceae</taxon>
        <taxon>Cyclobacterium</taxon>
    </lineage>
</organism>
<evidence type="ECO:0000256" key="1">
    <source>
        <dbReference type="PROSITE-ProRule" id="PRU00285"/>
    </source>
</evidence>
<dbReference type="Proteomes" id="UP001236663">
    <property type="component" value="Unassembled WGS sequence"/>
</dbReference>
<dbReference type="Pfam" id="PF00011">
    <property type="entry name" value="HSP20"/>
    <property type="match status" value="1"/>
</dbReference>
<sequence length="148" mass="17422">MKTPAKIKNNFWPRVFSDFFESENLPDWSKRFYDWDEKYQIPSVNVKENEKDFQLEVAAPGFDKSDFKIDYSKGILTLMAEKEEKKEDEKGEMKRKEFSYAAIKRSFNLPEIIDEERINAKYENGILHIHLPKVSEVEAPPAKKIKVG</sequence>
<dbReference type="InterPro" id="IPR031107">
    <property type="entry name" value="Small_HSP"/>
</dbReference>
<dbReference type="RefSeq" id="WP_163386154.1">
    <property type="nucleotide sequence ID" value="NZ_JAUFQS010000026.1"/>
</dbReference>
<feature type="domain" description="SHSP" evidence="3">
    <location>
        <begin position="35"/>
        <end position="148"/>
    </location>
</feature>
<proteinExistence type="inferred from homology"/>
<reference evidence="5" key="1">
    <citation type="journal article" date="2019" name="Int. J. Syst. Evol. Microbiol.">
        <title>The Global Catalogue of Microorganisms (GCM) 10K type strain sequencing project: providing services to taxonomists for standard genome sequencing and annotation.</title>
        <authorList>
            <consortium name="The Broad Institute Genomics Platform"/>
            <consortium name="The Broad Institute Genome Sequencing Center for Infectious Disease"/>
            <person name="Wu L."/>
            <person name="Ma J."/>
        </authorList>
    </citation>
    <scope>NUCLEOTIDE SEQUENCE [LARGE SCALE GENOMIC DNA]</scope>
    <source>
        <strain evidence="5">CECT 7706</strain>
    </source>
</reference>
<dbReference type="PANTHER" id="PTHR11527">
    <property type="entry name" value="HEAT-SHOCK PROTEIN 20 FAMILY MEMBER"/>
    <property type="match status" value="1"/>
</dbReference>
<evidence type="ECO:0000313" key="5">
    <source>
        <dbReference type="Proteomes" id="UP001236663"/>
    </source>
</evidence>
<evidence type="ECO:0000259" key="3">
    <source>
        <dbReference type="PROSITE" id="PS01031"/>
    </source>
</evidence>
<dbReference type="InterPro" id="IPR008978">
    <property type="entry name" value="HSP20-like_chaperone"/>
</dbReference>
<dbReference type="CDD" id="cd06464">
    <property type="entry name" value="ACD_sHsps-like"/>
    <property type="match status" value="1"/>
</dbReference>
<evidence type="ECO:0000256" key="2">
    <source>
        <dbReference type="RuleBase" id="RU003616"/>
    </source>
</evidence>
<dbReference type="EMBL" id="JAUFQS010000026">
    <property type="protein sequence ID" value="MDN3689247.1"/>
    <property type="molecule type" value="Genomic_DNA"/>
</dbReference>
<dbReference type="PROSITE" id="PS01031">
    <property type="entry name" value="SHSP"/>
    <property type="match status" value="1"/>
</dbReference>
<evidence type="ECO:0000313" key="4">
    <source>
        <dbReference type="EMBL" id="MDN3689247.1"/>
    </source>
</evidence>
<dbReference type="SUPFAM" id="SSF49764">
    <property type="entry name" value="HSP20-like chaperones"/>
    <property type="match status" value="1"/>
</dbReference>
<accession>A0ABT8CAY4</accession>
<dbReference type="InterPro" id="IPR002068">
    <property type="entry name" value="A-crystallin/Hsp20_dom"/>
</dbReference>
<dbReference type="Gene3D" id="2.60.40.790">
    <property type="match status" value="1"/>
</dbReference>
<protein>
    <submittedName>
        <fullName evidence="4">Hsp20/alpha crystallin family protein</fullName>
    </submittedName>
</protein>
<gene>
    <name evidence="4" type="ORF">QWZ15_15540</name>
</gene>
<comment type="caution">
    <text evidence="4">The sequence shown here is derived from an EMBL/GenBank/DDBJ whole genome shotgun (WGS) entry which is preliminary data.</text>
</comment>